<dbReference type="Proteomes" id="UP000233332">
    <property type="component" value="Unassembled WGS sequence"/>
</dbReference>
<dbReference type="Gene3D" id="3.90.79.10">
    <property type="entry name" value="Nucleoside Triphosphate Pyrophosphohydrolase"/>
    <property type="match status" value="1"/>
</dbReference>
<dbReference type="AlphaFoldDB" id="A0A2N3LAM2"/>
<dbReference type="PRINTS" id="PR00502">
    <property type="entry name" value="NUDIXFAMILY"/>
</dbReference>
<dbReference type="InterPro" id="IPR000086">
    <property type="entry name" value="NUDIX_hydrolase_dom"/>
</dbReference>
<evidence type="ECO:0000256" key="3">
    <source>
        <dbReference type="RuleBase" id="RU003476"/>
    </source>
</evidence>
<dbReference type="InterPro" id="IPR020084">
    <property type="entry name" value="NUDIX_hydrolase_CS"/>
</dbReference>
<organism evidence="5 6">
    <name type="scientific">Thalassospira lohafexi</name>
    <dbReference type="NCBI Taxonomy" id="744227"/>
    <lineage>
        <taxon>Bacteria</taxon>
        <taxon>Pseudomonadati</taxon>
        <taxon>Pseudomonadota</taxon>
        <taxon>Alphaproteobacteria</taxon>
        <taxon>Rhodospirillales</taxon>
        <taxon>Thalassospiraceae</taxon>
        <taxon>Thalassospira</taxon>
    </lineage>
</organism>
<dbReference type="PROSITE" id="PS00893">
    <property type="entry name" value="NUDIX_BOX"/>
    <property type="match status" value="1"/>
</dbReference>
<dbReference type="GO" id="GO:0016787">
    <property type="term" value="F:hydrolase activity"/>
    <property type="evidence" value="ECO:0007669"/>
    <property type="project" value="UniProtKB-KW"/>
</dbReference>
<reference evidence="5 6" key="1">
    <citation type="submission" date="2017-09" db="EMBL/GenBank/DDBJ databases">
        <title>Biodiversity and function of Thalassospira species in the particle-attached aromatic-hydrocarbon-degrading consortia from the surface seawater of the China South Sea.</title>
        <authorList>
            <person name="Dong C."/>
            <person name="Lai Q."/>
            <person name="Shao Z."/>
        </authorList>
    </citation>
    <scope>NUCLEOTIDE SEQUENCE [LARGE SCALE GENOMIC DNA]</scope>
    <source>
        <strain evidence="5 6">139Z-12</strain>
    </source>
</reference>
<dbReference type="PANTHER" id="PTHR43736:SF1">
    <property type="entry name" value="DIHYDRONEOPTERIN TRIPHOSPHATE DIPHOSPHATASE"/>
    <property type="match status" value="1"/>
</dbReference>
<comment type="caution">
    <text evidence="5">The sequence shown here is derived from an EMBL/GenBank/DDBJ whole genome shotgun (WGS) entry which is preliminary data.</text>
</comment>
<gene>
    <name evidence="5" type="ORF">COO92_05110</name>
</gene>
<evidence type="ECO:0000256" key="1">
    <source>
        <dbReference type="ARBA" id="ARBA00001946"/>
    </source>
</evidence>
<dbReference type="Pfam" id="PF00293">
    <property type="entry name" value="NUDIX"/>
    <property type="match status" value="1"/>
</dbReference>
<feature type="domain" description="Nudix hydrolase" evidence="4">
    <location>
        <begin position="20"/>
        <end position="151"/>
    </location>
</feature>
<dbReference type="CDD" id="cd04673">
    <property type="entry name" value="NUDIX_ADPRase"/>
    <property type="match status" value="1"/>
</dbReference>
<dbReference type="SUPFAM" id="SSF55811">
    <property type="entry name" value="Nudix"/>
    <property type="match status" value="1"/>
</dbReference>
<keyword evidence="2 3" id="KW-0378">Hydrolase</keyword>
<evidence type="ECO:0000259" key="4">
    <source>
        <dbReference type="PROSITE" id="PS51462"/>
    </source>
</evidence>
<evidence type="ECO:0000256" key="2">
    <source>
        <dbReference type="ARBA" id="ARBA00022801"/>
    </source>
</evidence>
<dbReference type="EMBL" id="NXGX01000002">
    <property type="protein sequence ID" value="PKR59777.1"/>
    <property type="molecule type" value="Genomic_DNA"/>
</dbReference>
<evidence type="ECO:0000313" key="6">
    <source>
        <dbReference type="Proteomes" id="UP000233332"/>
    </source>
</evidence>
<sequence>MTLKTTKTMSDADVRTFLPRPIIGVGAVVWRDDQILLIKRAKEPNIGSWSLPGGAQELGETLEQAVRREILEETGIEISPPILVDTVDLISPAPNGIIQYHYTLIDFTAEAVGADLCAGGDAADAQWVDATRLAPYKLWNKTIEMIEKARRVRGNAQPR</sequence>
<dbReference type="InterPro" id="IPR020476">
    <property type="entry name" value="Nudix_hydrolase"/>
</dbReference>
<proteinExistence type="inferred from homology"/>
<comment type="cofactor">
    <cofactor evidence="1">
        <name>Mg(2+)</name>
        <dbReference type="ChEBI" id="CHEBI:18420"/>
    </cofactor>
</comment>
<dbReference type="InterPro" id="IPR015797">
    <property type="entry name" value="NUDIX_hydrolase-like_dom_sf"/>
</dbReference>
<evidence type="ECO:0000313" key="5">
    <source>
        <dbReference type="EMBL" id="PKR59777.1"/>
    </source>
</evidence>
<protein>
    <submittedName>
        <fullName evidence="5">NUDIX hydrolase</fullName>
    </submittedName>
</protein>
<dbReference type="PANTHER" id="PTHR43736">
    <property type="entry name" value="ADP-RIBOSE PYROPHOSPHATASE"/>
    <property type="match status" value="1"/>
</dbReference>
<accession>A0A2N3LAM2</accession>
<keyword evidence="6" id="KW-1185">Reference proteome</keyword>
<dbReference type="PROSITE" id="PS51462">
    <property type="entry name" value="NUDIX"/>
    <property type="match status" value="1"/>
</dbReference>
<comment type="similarity">
    <text evidence="3">Belongs to the Nudix hydrolase family.</text>
</comment>
<name>A0A2N3LAM2_9PROT</name>